<feature type="transmembrane region" description="Helical" evidence="1">
    <location>
        <begin position="52"/>
        <end position="71"/>
    </location>
</feature>
<evidence type="ECO:0000256" key="1">
    <source>
        <dbReference type="SAM" id="Phobius"/>
    </source>
</evidence>
<feature type="transmembrane region" description="Helical" evidence="1">
    <location>
        <begin position="219"/>
        <end position="238"/>
    </location>
</feature>
<dbReference type="OrthoDB" id="9807602at2"/>
<dbReference type="Proteomes" id="UP000182248">
    <property type="component" value="Unassembled WGS sequence"/>
</dbReference>
<dbReference type="InterPro" id="IPR052724">
    <property type="entry name" value="GT117_domain-containing"/>
</dbReference>
<feature type="transmembrane region" description="Helical" evidence="1">
    <location>
        <begin position="78"/>
        <end position="99"/>
    </location>
</feature>
<feature type="transmembrane region" description="Helical" evidence="1">
    <location>
        <begin position="545"/>
        <end position="562"/>
    </location>
</feature>
<evidence type="ECO:0008006" key="4">
    <source>
        <dbReference type="Google" id="ProtNLM"/>
    </source>
</evidence>
<protein>
    <recommendedName>
        <fullName evidence="4">DUF2723 domain-containing protein</fullName>
    </recommendedName>
</protein>
<dbReference type="PANTHER" id="PTHR16214">
    <property type="entry name" value="TRANSMEMBRANE PROTEIN 260"/>
    <property type="match status" value="1"/>
</dbReference>
<feature type="transmembrane region" description="Helical" evidence="1">
    <location>
        <begin position="119"/>
        <end position="140"/>
    </location>
</feature>
<evidence type="ECO:0000313" key="2">
    <source>
        <dbReference type="EMBL" id="SFW68862.1"/>
    </source>
</evidence>
<evidence type="ECO:0000313" key="3">
    <source>
        <dbReference type="Proteomes" id="UP000182248"/>
    </source>
</evidence>
<dbReference type="PANTHER" id="PTHR16214:SF3">
    <property type="entry name" value="TRANSMEMBRANE PROTEIN 260"/>
    <property type="match status" value="1"/>
</dbReference>
<keyword evidence="1" id="KW-1133">Transmembrane helix</keyword>
<dbReference type="AlphaFoldDB" id="A0A1K1RB23"/>
<feature type="transmembrane region" description="Helical" evidence="1">
    <location>
        <begin position="258"/>
        <end position="278"/>
    </location>
</feature>
<dbReference type="RefSeq" id="WP_072318516.1">
    <property type="nucleotide sequence ID" value="NZ_FPJE01000021.1"/>
</dbReference>
<name>A0A1K1RB23_9FLAO</name>
<organism evidence="2 3">
    <name type="scientific">Sinomicrobium oceani</name>
    <dbReference type="NCBI Taxonomy" id="1150368"/>
    <lineage>
        <taxon>Bacteria</taxon>
        <taxon>Pseudomonadati</taxon>
        <taxon>Bacteroidota</taxon>
        <taxon>Flavobacteriia</taxon>
        <taxon>Flavobacteriales</taxon>
        <taxon>Flavobacteriaceae</taxon>
        <taxon>Sinomicrobium</taxon>
    </lineage>
</organism>
<feature type="transmembrane region" description="Helical" evidence="1">
    <location>
        <begin position="177"/>
        <end position="207"/>
    </location>
</feature>
<dbReference type="InterPro" id="IPR021280">
    <property type="entry name" value="TMEM260-like"/>
</dbReference>
<feature type="transmembrane region" description="Helical" evidence="1">
    <location>
        <begin position="290"/>
        <end position="310"/>
    </location>
</feature>
<dbReference type="EMBL" id="FPJE01000021">
    <property type="protein sequence ID" value="SFW68862.1"/>
    <property type="molecule type" value="Genomic_DNA"/>
</dbReference>
<feature type="transmembrane region" description="Helical" evidence="1">
    <location>
        <begin position="627"/>
        <end position="650"/>
    </location>
</feature>
<feature type="transmembrane region" description="Helical" evidence="1">
    <location>
        <begin position="147"/>
        <end position="165"/>
    </location>
</feature>
<reference evidence="2 3" key="1">
    <citation type="submission" date="2016-11" db="EMBL/GenBank/DDBJ databases">
        <authorList>
            <person name="Jaros S."/>
            <person name="Januszkiewicz K."/>
            <person name="Wedrychowicz H."/>
        </authorList>
    </citation>
    <scope>NUCLEOTIDE SEQUENCE [LARGE SCALE GENOMIC DNA]</scope>
    <source>
        <strain evidence="2 3">CGMCC 1.12145</strain>
    </source>
</reference>
<dbReference type="Pfam" id="PF11028">
    <property type="entry name" value="TMEM260-like"/>
    <property type="match status" value="1"/>
</dbReference>
<sequence length="1082" mass="124737">MKTTTFNRWNTILGWLVFFTALLTYGLTVEPTVSFWDCGEYIATSSFLEVGHPPGAPLFQMLGAVFANFAASPEDIALTVNYISVLSSAFTVLFMFWVITNLVRKMASSPDETPVSTAIAIFGSGVIGSLAFTFSDTFWFSAVEAEVYAMASLLMSLLLWLGIKWTDAMGTPRGNRWLLLIALVTGMAFGLHFMAFLAIPSIVLLYYFTKYRSFGLKRLIIAHLIAVVALILVYRFSLTYTLELFGWSEIFFVNLTGLPFHSGSTITVCLIAGAFTFAHRYTRKKRLYTANTAVLCMLFMCIGFSSWLMLPIRANAHTPINENDPSDARLLLSYYNREQYGDANSPLYGAMYSDMFAEKDPERPYRDDKPKYEQNPETGKYVIVNTYENTIPNPNRAHVGLLPRMWSREHAANYIKLSRVPEFAIRPEYTGNKELKDTINRFQADYNSGRIDEKGYVDFLQQLSPYIRVAAPSLWDNVKFMVGYQFGYMYWRYFMWNFAGRQNDVQGQMDNNGNWLSGINAIDKKFIGSQDNLPADMKNNKARNTYFFLPLLLGLAGILFQVRKDPKRFWVLFVFFIFTGIAIQFYTNVRPFEPRERDYSLVGSFYIFAIWIGMGVFALFNGLRKLIAPGILAPALKIICLLAVPAVMAYQNWDDHDRSGRYIARAMARNTLDSIQKDADALVFTMGENDIFGMWYAQEVEKYRTDVRVVYPGYLATDWYIDQMKRKAHQSTPIPSQMTHAKYVYGTRDVLYHQPLTEERWDINRFMDWIANDEHTVANLIKKQGGSLDEYPASFAEAIFYPTYRIRVPVDKEKVIRTGLVNPEDKEFIADHIDIDLPRGGITKSQMMMLDILANNHWERPLYFTGGSFDPADYLWLRDYMQLDGMAYKLVPIRTPVTEEHPYEMGRIDSELMYNKVMQWDWGNSDEEGIYHDSIIRRRAISYRINMARLAETLLQENQNEKAVRVIDLAMQKMPLDDYGYYTFLEPFITGYYQAGETARARELFLRTSKKYRENMEYYLSAGEHPLTASEDILFGIQRYRALVDIVSENDSKPFAKTQSDMFNGYLDRMENLYASRQAGRL</sequence>
<feature type="transmembrane region" description="Helical" evidence="1">
    <location>
        <begin position="569"/>
        <end position="587"/>
    </location>
</feature>
<keyword evidence="1" id="KW-0812">Transmembrane</keyword>
<feature type="transmembrane region" description="Helical" evidence="1">
    <location>
        <begin position="599"/>
        <end position="620"/>
    </location>
</feature>
<gene>
    <name evidence="2" type="ORF">SAMN02927921_03332</name>
</gene>
<accession>A0A1K1RB23</accession>
<keyword evidence="3" id="KW-1185">Reference proteome</keyword>
<dbReference type="STRING" id="1150368.SAMN02927921_03332"/>
<keyword evidence="1" id="KW-0472">Membrane</keyword>
<proteinExistence type="predicted"/>